<evidence type="ECO:0000256" key="2">
    <source>
        <dbReference type="ARBA" id="ARBA00022801"/>
    </source>
</evidence>
<evidence type="ECO:0000313" key="6">
    <source>
        <dbReference type="Proteomes" id="UP000019384"/>
    </source>
</evidence>
<organism evidence="5 6">
    <name type="scientific">Kuraishia capsulata CBS 1993</name>
    <dbReference type="NCBI Taxonomy" id="1382522"/>
    <lineage>
        <taxon>Eukaryota</taxon>
        <taxon>Fungi</taxon>
        <taxon>Dikarya</taxon>
        <taxon>Ascomycota</taxon>
        <taxon>Saccharomycotina</taxon>
        <taxon>Pichiomycetes</taxon>
        <taxon>Pichiales</taxon>
        <taxon>Pichiaceae</taxon>
        <taxon>Kuraishia</taxon>
    </lineage>
</organism>
<feature type="compositionally biased region" description="Basic and acidic residues" evidence="3">
    <location>
        <begin position="42"/>
        <end position="58"/>
    </location>
</feature>
<evidence type="ECO:0000313" key="5">
    <source>
        <dbReference type="EMBL" id="CDK28650.1"/>
    </source>
</evidence>
<dbReference type="GO" id="GO:0004521">
    <property type="term" value="F:RNA endonuclease activity"/>
    <property type="evidence" value="ECO:0007669"/>
    <property type="project" value="EnsemblFungi"/>
</dbReference>
<comment type="similarity">
    <text evidence="1">Belongs to the CCR4/nocturin family.</text>
</comment>
<dbReference type="GO" id="GO:0006364">
    <property type="term" value="P:rRNA processing"/>
    <property type="evidence" value="ECO:0007669"/>
    <property type="project" value="EnsemblFungi"/>
</dbReference>
<reference evidence="5" key="1">
    <citation type="submission" date="2013-12" db="EMBL/GenBank/DDBJ databases">
        <authorList>
            <person name="Genoscope - CEA"/>
        </authorList>
    </citation>
    <scope>NUCLEOTIDE SEQUENCE</scope>
    <source>
        <strain evidence="5">CBS 1993</strain>
    </source>
</reference>
<feature type="domain" description="Endonuclease/exonuclease/phosphatase" evidence="4">
    <location>
        <begin position="90"/>
        <end position="474"/>
    </location>
</feature>
<dbReference type="Proteomes" id="UP000019384">
    <property type="component" value="Unassembled WGS sequence"/>
</dbReference>
<name>W6MXC5_9ASCO</name>
<dbReference type="Pfam" id="PF03372">
    <property type="entry name" value="Exo_endo_phos"/>
    <property type="match status" value="1"/>
</dbReference>
<dbReference type="Gene3D" id="3.60.10.10">
    <property type="entry name" value="Endonuclease/exonuclease/phosphatase"/>
    <property type="match status" value="1"/>
</dbReference>
<dbReference type="InterPro" id="IPR050410">
    <property type="entry name" value="CCR4/nocturin_mRNA_transcr"/>
</dbReference>
<feature type="compositionally biased region" description="Basic residues" evidence="3">
    <location>
        <begin position="24"/>
        <end position="34"/>
    </location>
</feature>
<dbReference type="GeneID" id="34522028"/>
<accession>W6MXC5</accession>
<dbReference type="AlphaFoldDB" id="W6MXC5"/>
<dbReference type="EMBL" id="HG793129">
    <property type="protein sequence ID" value="CDK28650.1"/>
    <property type="molecule type" value="Genomic_DNA"/>
</dbReference>
<keyword evidence="6" id="KW-1185">Reference proteome</keyword>
<protein>
    <recommendedName>
        <fullName evidence="4">Endonuclease/exonuclease/phosphatase domain-containing protein</fullName>
    </recommendedName>
</protein>
<dbReference type="RefSeq" id="XP_022460640.1">
    <property type="nucleotide sequence ID" value="XM_022601389.1"/>
</dbReference>
<dbReference type="GO" id="GO:0000175">
    <property type="term" value="F:3'-5'-RNA exonuclease activity"/>
    <property type="evidence" value="ECO:0007669"/>
    <property type="project" value="TreeGrafter"/>
</dbReference>
<keyword evidence="2" id="KW-0378">Hydrolase</keyword>
<dbReference type="InterPro" id="IPR005135">
    <property type="entry name" value="Endo/exonuclease/phosphatase"/>
</dbReference>
<feature type="region of interest" description="Disordered" evidence="3">
    <location>
        <begin position="1"/>
        <end position="58"/>
    </location>
</feature>
<evidence type="ECO:0000256" key="1">
    <source>
        <dbReference type="ARBA" id="ARBA00010774"/>
    </source>
</evidence>
<evidence type="ECO:0000259" key="4">
    <source>
        <dbReference type="Pfam" id="PF03372"/>
    </source>
</evidence>
<dbReference type="HOGENOM" id="CLU_034867_0_0_1"/>
<sequence length="485" mass="55861">MTCSETPASSIEAVEATPQEQVPKLKKKKAPRRKLTPEEIEEVRKQKQEERRLKREAQAKEPQKLAFITRDLKPIHSAPRDDQYFNFKIMTYNLLAQSLIRRSLFPTNGSILKWINRAPVLLSEIAYYDSDIMCFQEMDYIQYKSYWSKELEKLGYANKFYRQGVKNHGIAIFWKSKLFESVDSTFYEYDLEDTGKVQRRTFTQNVGLIVALKFAPEVYVKYPQLTSKGLFIGTSHLFWHPFGTYERTRQTYLALKKCQEFADRVKSLRGEDTSSWLKFFCGDLNSQPFDSPYLSVTSKPVKYDGRCKKVIACSTSFQYSQLRAGGDGEDEEGGNVEKFGEGQPQDPVPENFDATEEQVQLVKDMEDLHNSLPVRAISLYAVGYRHVHPENAGRDNEKGEPFFSNWAHTWRGLLDYIMLIKPWNGEPKTAVETVDEFEAENNLRLNGLLYLPTPEEMGPEPSGQPRQGQYPSDHLCIVADIGIRA</sequence>
<dbReference type="SUPFAM" id="SSF56219">
    <property type="entry name" value="DNase I-like"/>
    <property type="match status" value="1"/>
</dbReference>
<dbReference type="PANTHER" id="PTHR12121">
    <property type="entry name" value="CARBON CATABOLITE REPRESSOR PROTEIN 4"/>
    <property type="match status" value="1"/>
</dbReference>
<dbReference type="InterPro" id="IPR036691">
    <property type="entry name" value="Endo/exonu/phosph_ase_sf"/>
</dbReference>
<dbReference type="OrthoDB" id="428734at2759"/>
<evidence type="ECO:0000256" key="3">
    <source>
        <dbReference type="SAM" id="MobiDB-lite"/>
    </source>
</evidence>
<proteinExistence type="inferred from homology"/>
<gene>
    <name evidence="5" type="ORF">KUCA_T00004634001</name>
</gene>
<reference evidence="5" key="2">
    <citation type="submission" date="2014-02" db="EMBL/GenBank/DDBJ databases">
        <title>Complete DNA sequence of /Kuraishia capsulata/ illustrates novel genomic features among budding yeasts (/Saccharomycotina/).</title>
        <authorList>
            <person name="Morales L."/>
            <person name="Noel B."/>
            <person name="Porcel B."/>
            <person name="Marcet-Houben M."/>
            <person name="Hullo M-F."/>
            <person name="Sacerdot C."/>
            <person name="Tekaia F."/>
            <person name="Leh-Louis V."/>
            <person name="Despons L."/>
            <person name="Khanna V."/>
            <person name="Aury J-M."/>
            <person name="Barbe V."/>
            <person name="Couloux A."/>
            <person name="Labadie K."/>
            <person name="Pelletier E."/>
            <person name="Souciet J-L."/>
            <person name="Boekhout T."/>
            <person name="Gabaldon T."/>
            <person name="Wincker P."/>
            <person name="Dujon B."/>
        </authorList>
    </citation>
    <scope>NUCLEOTIDE SEQUENCE</scope>
    <source>
        <strain evidence="5">CBS 1993</strain>
    </source>
</reference>
<dbReference type="PANTHER" id="PTHR12121:SF45">
    <property type="entry name" value="NOCTURNIN"/>
    <property type="match status" value="1"/>
</dbReference>